<dbReference type="SUPFAM" id="SSF53474">
    <property type="entry name" value="alpha/beta-Hydrolases"/>
    <property type="match status" value="1"/>
</dbReference>
<dbReference type="InterPro" id="IPR029058">
    <property type="entry name" value="AB_hydrolase_fold"/>
</dbReference>
<evidence type="ECO:0000256" key="5">
    <source>
        <dbReference type="SAM" id="SignalP"/>
    </source>
</evidence>
<proteinExistence type="inferred from homology"/>
<organism evidence="6 7">
    <name type="scientific">Schumannella soli</name>
    <dbReference type="NCBI Taxonomy" id="2590779"/>
    <lineage>
        <taxon>Bacteria</taxon>
        <taxon>Bacillati</taxon>
        <taxon>Actinomycetota</taxon>
        <taxon>Actinomycetes</taxon>
        <taxon>Micrococcales</taxon>
        <taxon>Microbacteriaceae</taxon>
        <taxon>Schumannella</taxon>
    </lineage>
</organism>
<dbReference type="PANTHER" id="PTHR33630:SF9">
    <property type="entry name" value="CUTINASE 4"/>
    <property type="match status" value="1"/>
</dbReference>
<evidence type="ECO:0000313" key="7">
    <source>
        <dbReference type="Proteomes" id="UP000316252"/>
    </source>
</evidence>
<evidence type="ECO:0000256" key="2">
    <source>
        <dbReference type="ARBA" id="ARBA00022487"/>
    </source>
</evidence>
<comment type="similarity">
    <text evidence="1">Belongs to the cutinase family.</text>
</comment>
<keyword evidence="3" id="KW-0378">Hydrolase</keyword>
<protein>
    <submittedName>
        <fullName evidence="6">Cutinase family protein</fullName>
    </submittedName>
</protein>
<dbReference type="GO" id="GO:0052689">
    <property type="term" value="F:carboxylic ester hydrolase activity"/>
    <property type="evidence" value="ECO:0007669"/>
    <property type="project" value="UniProtKB-KW"/>
</dbReference>
<accession>A0A506Y7I4</accession>
<feature type="chain" id="PRO_5021446285" evidence="5">
    <location>
        <begin position="32"/>
        <end position="1025"/>
    </location>
</feature>
<keyword evidence="4" id="KW-1015">Disulfide bond</keyword>
<sequence length="1025" mass="109235">MNGSRVKRILAATAAAAVFASMLMASVPAEAAMDCAPIEVIAARGTSALPQGENLTSADYENAPFKGTGPEADTVAKQISKKLPKDENGKAVKVPTWGVRYPAAGTAVIGVAVKDPAFEMTSGYTLGVLGGARSTRDRIKSRTKLCAETTDTRFVLVGYSQGADVIATAITELTKAQKARVAAVVLFADPHFNENDVVADRGSFEPNHSGLSGRRSKWSKRIDAPVYSYCGAGDIACNSMTDSPVYLESGERTSIRVFDGAFVDKKNPGDPFKVHGNIRNTNAPKNAGTWVADVVTDDCSASSTTQPSVSMSGPTQMYASDQARFSTAGSKISLCQAFAWDWSVPEAVATSLAYTELLPDGSLGATHGGSVATAQIPSSTNRFTPTFSGPGYHPIEATLHTPDWGVRSVQREVLVLADPVTAPAVPDYTSSLTLDGLRYEWTQPIEPGADVEFYSILDAAGTRLTSKRLTPDNVNQSGESHFTWTSAVSGDGPFTLVAENRVGHTAGRRATFANSADYRYHASTDADANSLVVKGDGDLGVTDPAEATISGDIVFTSNEATNSAGSDELEASLEIGATGWTISVHFAGSPLEGPMSAGAAEALLGGGTIDLTVNDTLTRVRISSGTTVTHDDRYVINSNADVPSASITTSNVFGSIKDSNFAFWTNGSYAAFGLPAWSENPDIDPFAWSDLPVTDIHTYIGQNELANTLQGYLGQALEPTTTENYSIYWEALGAIGDGKTETLRSFVRSGVITFRVNGGAVNVVRFDATQAQAEEAFPTPHAPVIDASAVPIRQYRETNWWANDIVDWGPDGRGTIEIAVPTNGSLNGGTDNQGMTRVSGAPSQTGTIAVEITATNATGSTTAVIPFNVLPSYADSRYYIGSIGRLLRQSNGTLEMLDMRRDWVMGDNANMVKWLPAVYESGIARHFPDWYSSASFNAVDAHIYKEDGTEVPFTGDLKVTLRHSLYDDGEVSIYSNNLQLADNTSATVNALWKTNLRITFRMSDGSAVNEVWHSKAIFTDVDKKR</sequence>
<dbReference type="Gene3D" id="3.40.50.1820">
    <property type="entry name" value="alpha/beta hydrolase"/>
    <property type="match status" value="1"/>
</dbReference>
<evidence type="ECO:0000313" key="6">
    <source>
        <dbReference type="EMBL" id="TPW78052.1"/>
    </source>
</evidence>
<dbReference type="InterPro" id="IPR000675">
    <property type="entry name" value="Cutinase/axe"/>
</dbReference>
<keyword evidence="5" id="KW-0732">Signal</keyword>
<evidence type="ECO:0000256" key="1">
    <source>
        <dbReference type="ARBA" id="ARBA00007534"/>
    </source>
</evidence>
<comment type="caution">
    <text evidence="6">The sequence shown here is derived from an EMBL/GenBank/DDBJ whole genome shotgun (WGS) entry which is preliminary data.</text>
</comment>
<dbReference type="Pfam" id="PF01083">
    <property type="entry name" value="Cutinase"/>
    <property type="match status" value="1"/>
</dbReference>
<dbReference type="PANTHER" id="PTHR33630">
    <property type="entry name" value="CUTINASE RV1984C-RELATED-RELATED"/>
    <property type="match status" value="1"/>
</dbReference>
<dbReference type="EMBL" id="VHQG01000001">
    <property type="protein sequence ID" value="TPW78052.1"/>
    <property type="molecule type" value="Genomic_DNA"/>
</dbReference>
<keyword evidence="7" id="KW-1185">Reference proteome</keyword>
<name>A0A506Y7I4_9MICO</name>
<evidence type="ECO:0000256" key="4">
    <source>
        <dbReference type="ARBA" id="ARBA00023157"/>
    </source>
</evidence>
<gene>
    <name evidence="6" type="ORF">FJ657_05345</name>
</gene>
<keyword evidence="2" id="KW-0719">Serine esterase</keyword>
<dbReference type="SMART" id="SM01110">
    <property type="entry name" value="Cutinase"/>
    <property type="match status" value="1"/>
</dbReference>
<feature type="signal peptide" evidence="5">
    <location>
        <begin position="1"/>
        <end position="31"/>
    </location>
</feature>
<dbReference type="OrthoDB" id="3690529at2"/>
<evidence type="ECO:0000256" key="3">
    <source>
        <dbReference type="ARBA" id="ARBA00022801"/>
    </source>
</evidence>
<reference evidence="6 7" key="1">
    <citation type="submission" date="2019-06" db="EMBL/GenBank/DDBJ databases">
        <authorList>
            <person name="Li F."/>
        </authorList>
    </citation>
    <scope>NUCLEOTIDE SEQUENCE [LARGE SCALE GENOMIC DNA]</scope>
    <source>
        <strain evidence="6 7">10F1D-1</strain>
    </source>
</reference>
<dbReference type="Proteomes" id="UP000316252">
    <property type="component" value="Unassembled WGS sequence"/>
</dbReference>
<dbReference type="AlphaFoldDB" id="A0A506Y7I4"/>